<comment type="caution">
    <text evidence="1">The sequence shown here is derived from an EMBL/GenBank/DDBJ whole genome shotgun (WGS) entry which is preliminary data.</text>
</comment>
<organism evidence="1 2">
    <name type="scientific">Arabis nemorensis</name>
    <dbReference type="NCBI Taxonomy" id="586526"/>
    <lineage>
        <taxon>Eukaryota</taxon>
        <taxon>Viridiplantae</taxon>
        <taxon>Streptophyta</taxon>
        <taxon>Embryophyta</taxon>
        <taxon>Tracheophyta</taxon>
        <taxon>Spermatophyta</taxon>
        <taxon>Magnoliopsida</taxon>
        <taxon>eudicotyledons</taxon>
        <taxon>Gunneridae</taxon>
        <taxon>Pentapetalae</taxon>
        <taxon>rosids</taxon>
        <taxon>malvids</taxon>
        <taxon>Brassicales</taxon>
        <taxon>Brassicaceae</taxon>
        <taxon>Arabideae</taxon>
        <taxon>Arabis</taxon>
    </lineage>
</organism>
<protein>
    <submittedName>
        <fullName evidence="1">Uncharacterized protein</fullName>
    </submittedName>
</protein>
<evidence type="ECO:0000313" key="2">
    <source>
        <dbReference type="Proteomes" id="UP000489600"/>
    </source>
</evidence>
<keyword evidence="2" id="KW-1185">Reference proteome</keyword>
<dbReference type="EMBL" id="CABITT030000008">
    <property type="protein sequence ID" value="VVB16860.1"/>
    <property type="molecule type" value="Genomic_DNA"/>
</dbReference>
<name>A0A565CSX5_9BRAS</name>
<gene>
    <name evidence="1" type="ORF">ANE_LOCUS27304</name>
</gene>
<reference evidence="1" key="1">
    <citation type="submission" date="2019-07" db="EMBL/GenBank/DDBJ databases">
        <authorList>
            <person name="Dittberner H."/>
        </authorList>
    </citation>
    <scope>NUCLEOTIDE SEQUENCE [LARGE SCALE GENOMIC DNA]</scope>
</reference>
<sequence length="54" mass="6187">MIRRDASCFTLTTVFHGAFSSLGFVNFQVRRCAVVLVSSQRNQTFSPEDPRLHR</sequence>
<proteinExistence type="predicted"/>
<dbReference type="AlphaFoldDB" id="A0A565CSX5"/>
<dbReference type="Proteomes" id="UP000489600">
    <property type="component" value="Unassembled WGS sequence"/>
</dbReference>
<evidence type="ECO:0000313" key="1">
    <source>
        <dbReference type="EMBL" id="VVB16860.1"/>
    </source>
</evidence>
<accession>A0A565CSX5</accession>